<dbReference type="EMBL" id="AP009333">
    <property type="protein sequence ID" value="BAK60090.1"/>
    <property type="molecule type" value="Genomic_DNA"/>
</dbReference>
<dbReference type="HOGENOM" id="CLU_2862118_0_0_9"/>
<gene>
    <name evidence="2" type="ordered locus">LCGL_0630</name>
</gene>
<evidence type="ECO:0000313" key="3">
    <source>
        <dbReference type="Proteomes" id="UP000008520"/>
    </source>
</evidence>
<evidence type="ECO:0000256" key="1">
    <source>
        <dbReference type="SAM" id="Phobius"/>
    </source>
</evidence>
<sequence>MTPRAKKKFAISDRIVNNSVIDYTLAYLYLILLLSLLFFLSIKLFSQFKIYLPKILSHFKRLNF</sequence>
<proteinExistence type="predicted"/>
<keyword evidence="1" id="KW-0812">Transmembrane</keyword>
<accession>F9VCN9</accession>
<organism evidence="2 3">
    <name type="scientific">Lactococcus garvieae (strain Lg2)</name>
    <name type="common">Enterococcus seriolicida</name>
    <dbReference type="NCBI Taxonomy" id="420890"/>
    <lineage>
        <taxon>Bacteria</taxon>
        <taxon>Bacillati</taxon>
        <taxon>Bacillota</taxon>
        <taxon>Bacilli</taxon>
        <taxon>Lactobacillales</taxon>
        <taxon>Streptococcaceae</taxon>
        <taxon>Lactococcus</taxon>
    </lineage>
</organism>
<feature type="transmembrane region" description="Helical" evidence="1">
    <location>
        <begin position="26"/>
        <end position="45"/>
    </location>
</feature>
<keyword evidence="1" id="KW-0472">Membrane</keyword>
<reference evidence="2 3" key="1">
    <citation type="journal article" date="2011" name="PLoS ONE">
        <title>Complete genome sequence and comparative analysis of the fish pathogen Lactococcus garvieae.</title>
        <authorList>
            <person name="Morita H."/>
            <person name="Toh H."/>
            <person name="Oshima K."/>
            <person name="Yoshizaki M."/>
            <person name="Kawanishi M."/>
            <person name="Nakaya K."/>
            <person name="Suzuki T."/>
            <person name="Miyauchi E."/>
            <person name="Ishii Y."/>
            <person name="Tanabe S."/>
            <person name="Murakami M."/>
            <person name="Hattori M."/>
        </authorList>
    </citation>
    <scope>NUCLEOTIDE SEQUENCE [LARGE SCALE GENOMIC DNA]</scope>
    <source>
        <strain evidence="2 3">Lg2</strain>
    </source>
</reference>
<dbReference type="KEGG" id="lgv:LCGL_0630"/>
<keyword evidence="3" id="KW-1185">Reference proteome</keyword>
<dbReference type="Proteomes" id="UP000008520">
    <property type="component" value="Chromosome"/>
</dbReference>
<protein>
    <submittedName>
        <fullName evidence="2">Uncharacterized protein</fullName>
    </submittedName>
</protein>
<name>F9VCN9_LACGL</name>
<evidence type="ECO:0000313" key="2">
    <source>
        <dbReference type="EMBL" id="BAK60090.1"/>
    </source>
</evidence>
<dbReference type="AlphaFoldDB" id="F9VCN9"/>
<keyword evidence="1" id="KW-1133">Transmembrane helix</keyword>